<dbReference type="Proteomes" id="UP000012174">
    <property type="component" value="Unassembled WGS sequence"/>
</dbReference>
<dbReference type="Pfam" id="PF07690">
    <property type="entry name" value="MFS_1"/>
    <property type="match status" value="1"/>
</dbReference>
<comment type="subcellular location">
    <subcellularLocation>
        <location evidence="1">Membrane</location>
        <topology evidence="1">Multi-pass membrane protein</topology>
    </subcellularLocation>
</comment>
<feature type="region of interest" description="Disordered" evidence="5">
    <location>
        <begin position="1"/>
        <end position="39"/>
    </location>
</feature>
<dbReference type="InterPro" id="IPR036259">
    <property type="entry name" value="MFS_trans_sf"/>
</dbReference>
<dbReference type="GO" id="GO:0022857">
    <property type="term" value="F:transmembrane transporter activity"/>
    <property type="evidence" value="ECO:0007669"/>
    <property type="project" value="InterPro"/>
</dbReference>
<evidence type="ECO:0000256" key="2">
    <source>
        <dbReference type="ARBA" id="ARBA00022692"/>
    </source>
</evidence>
<evidence type="ECO:0000256" key="1">
    <source>
        <dbReference type="ARBA" id="ARBA00004141"/>
    </source>
</evidence>
<protein>
    <submittedName>
        <fullName evidence="7">Putative major facilitator superfamily transporter protein</fullName>
    </submittedName>
</protein>
<feature type="transmembrane region" description="Helical" evidence="6">
    <location>
        <begin position="249"/>
        <end position="266"/>
    </location>
</feature>
<dbReference type="PANTHER" id="PTHR23507">
    <property type="entry name" value="ZGC:174356"/>
    <property type="match status" value="1"/>
</dbReference>
<evidence type="ECO:0000256" key="3">
    <source>
        <dbReference type="ARBA" id="ARBA00022989"/>
    </source>
</evidence>
<dbReference type="HOGENOM" id="CLU_025399_0_0_1"/>
<keyword evidence="3 6" id="KW-1133">Transmembrane helix</keyword>
<sequence length="588" mass="63465">MAEDADETTPLIGNGNGNGDGDRSGSGNGSSSSNGKAASKTSTAAMAKTAAKTVFGPANRILLAGFLMAFTLGITQVPIIYVFRLMECDIFYGHNNPPPFEGIGDRCHRREISAGTAMQVSILGMSTSLSGVFNLFISGYFIKLWGPRWAFVSQTSLLGLRVSTQVLGVSVGGRAGELVFQACQAIGIVGGPRGYQLVLNTAVSEVVAPRDRTAVFGRLQGSIMLGTAFGYLLGGILGDVYNIRRPFEVAFFLYVVSTIYGALFLPESMQGDVGNQKQAAKGISAFFAPLKIIRPHRYRLESGKIIKNYGLVFLALGIFLGVFASGYAPILLQMYATSDFNFSTTENGYLMFGNSLIRGLFLILMFPKIISVGRDWFNGTSHDSTTHDHDHEGNGSEIPTHPEDFDIAESGEEVPQEPIQSPEVEEEDSGTGFDLFFVRWSLVVDSLVTFFAGFSSHGWQVYLAGFLLPFASGSAPAAKGVMTEMTPPHSRRDALSGITLVESSATLLTQGLFGMIFAAFSEVGHPSLTFFCNTGFAVIGFLVLFMAHLPPENSKRVDEEDIDTETETLLPSTEHSCEDEEQEGEQNE</sequence>
<organism evidence="7 8">
    <name type="scientific">Eutypa lata (strain UCR-EL1)</name>
    <name type="common">Grapevine dieback disease fungus</name>
    <name type="synonym">Eutypa armeniacae</name>
    <dbReference type="NCBI Taxonomy" id="1287681"/>
    <lineage>
        <taxon>Eukaryota</taxon>
        <taxon>Fungi</taxon>
        <taxon>Dikarya</taxon>
        <taxon>Ascomycota</taxon>
        <taxon>Pezizomycotina</taxon>
        <taxon>Sordariomycetes</taxon>
        <taxon>Xylariomycetidae</taxon>
        <taxon>Xylariales</taxon>
        <taxon>Diatrypaceae</taxon>
        <taxon>Eutypa</taxon>
    </lineage>
</organism>
<dbReference type="SUPFAM" id="SSF103473">
    <property type="entry name" value="MFS general substrate transporter"/>
    <property type="match status" value="2"/>
</dbReference>
<feature type="transmembrane region" description="Helical" evidence="6">
    <location>
        <begin position="306"/>
        <end position="328"/>
    </location>
</feature>
<gene>
    <name evidence="7" type="ORF">UCREL1_7766</name>
</gene>
<feature type="transmembrane region" description="Helical" evidence="6">
    <location>
        <begin position="527"/>
        <end position="547"/>
    </location>
</feature>
<dbReference type="OrthoDB" id="5204190at2759"/>
<dbReference type="Gene3D" id="1.20.1250.20">
    <property type="entry name" value="MFS general substrate transporter like domains"/>
    <property type="match status" value="2"/>
</dbReference>
<feature type="compositionally biased region" description="Basic and acidic residues" evidence="5">
    <location>
        <begin position="384"/>
        <end position="404"/>
    </location>
</feature>
<dbReference type="InterPro" id="IPR011701">
    <property type="entry name" value="MFS"/>
</dbReference>
<keyword evidence="4 6" id="KW-0472">Membrane</keyword>
<proteinExistence type="predicted"/>
<feature type="transmembrane region" description="Helical" evidence="6">
    <location>
        <begin position="348"/>
        <end position="366"/>
    </location>
</feature>
<dbReference type="KEGG" id="ela:UCREL1_7766"/>
<feature type="transmembrane region" description="Helical" evidence="6">
    <location>
        <begin position="120"/>
        <end position="142"/>
    </location>
</feature>
<feature type="transmembrane region" description="Helical" evidence="6">
    <location>
        <begin position="61"/>
        <end position="83"/>
    </location>
</feature>
<feature type="compositionally biased region" description="Low complexity" evidence="5">
    <location>
        <begin position="29"/>
        <end position="39"/>
    </location>
</feature>
<keyword evidence="8" id="KW-1185">Reference proteome</keyword>
<reference evidence="8" key="1">
    <citation type="journal article" date="2013" name="Genome Announc.">
        <title>Draft genome sequence of the grapevine dieback fungus Eutypa lata UCR-EL1.</title>
        <authorList>
            <person name="Blanco-Ulate B."/>
            <person name="Rolshausen P.E."/>
            <person name="Cantu D."/>
        </authorList>
    </citation>
    <scope>NUCLEOTIDE SEQUENCE [LARGE SCALE GENOMIC DNA]</scope>
    <source>
        <strain evidence="8">UCR-EL1</strain>
    </source>
</reference>
<feature type="region of interest" description="Disordered" evidence="5">
    <location>
        <begin position="383"/>
        <end position="404"/>
    </location>
</feature>
<evidence type="ECO:0000313" key="8">
    <source>
        <dbReference type="Proteomes" id="UP000012174"/>
    </source>
</evidence>
<evidence type="ECO:0000313" key="7">
    <source>
        <dbReference type="EMBL" id="EMR65263.1"/>
    </source>
</evidence>
<name>M7SLK2_EUTLA</name>
<dbReference type="AlphaFoldDB" id="M7SLK2"/>
<dbReference type="GO" id="GO:0016020">
    <property type="term" value="C:membrane"/>
    <property type="evidence" value="ECO:0007669"/>
    <property type="project" value="UniProtKB-SubCell"/>
</dbReference>
<dbReference type="PANTHER" id="PTHR23507:SF13">
    <property type="entry name" value="MFS GENERAL SUBSTRATE TRANSPORTER"/>
    <property type="match status" value="1"/>
</dbReference>
<accession>M7SLK2</accession>
<keyword evidence="2 6" id="KW-0812">Transmembrane</keyword>
<dbReference type="OMA" id="QRWHIYL"/>
<feature type="transmembrane region" description="Helical" evidence="6">
    <location>
        <begin position="494"/>
        <end position="521"/>
    </location>
</feature>
<dbReference type="eggNOG" id="ENOG502S731">
    <property type="taxonomic scope" value="Eukaryota"/>
</dbReference>
<feature type="region of interest" description="Disordered" evidence="5">
    <location>
        <begin position="554"/>
        <end position="588"/>
    </location>
</feature>
<dbReference type="EMBL" id="KB706899">
    <property type="protein sequence ID" value="EMR65263.1"/>
    <property type="molecule type" value="Genomic_DNA"/>
</dbReference>
<evidence type="ECO:0000256" key="6">
    <source>
        <dbReference type="SAM" id="Phobius"/>
    </source>
</evidence>
<evidence type="ECO:0000256" key="5">
    <source>
        <dbReference type="SAM" id="MobiDB-lite"/>
    </source>
</evidence>
<evidence type="ECO:0000256" key="4">
    <source>
        <dbReference type="ARBA" id="ARBA00023136"/>
    </source>
</evidence>
<feature type="compositionally biased region" description="Gly residues" evidence="5">
    <location>
        <begin position="14"/>
        <end position="28"/>
    </location>
</feature>
<feature type="compositionally biased region" description="Acidic residues" evidence="5">
    <location>
        <begin position="577"/>
        <end position="588"/>
    </location>
</feature>
<feature type="transmembrane region" description="Helical" evidence="6">
    <location>
        <begin position="219"/>
        <end position="237"/>
    </location>
</feature>